<accession>A0A2M7Q908</accession>
<dbReference type="InterPro" id="IPR007374">
    <property type="entry name" value="ASCH_domain"/>
</dbReference>
<evidence type="ECO:0000313" key="3">
    <source>
        <dbReference type="Proteomes" id="UP000230973"/>
    </source>
</evidence>
<proteinExistence type="predicted"/>
<name>A0A2M7Q908_9BACT</name>
<dbReference type="Gene3D" id="2.30.130.30">
    <property type="entry name" value="Hypothetical protein"/>
    <property type="match status" value="1"/>
</dbReference>
<sequence>MRLHPDPFDRIRSGQKTDELRLNDEKRRLIEIGDRIEFSKRPDFQEKLTVEVVSLNTYPDFATLYEGVKERYPTSDKNDFIKDLRQYYSPEDEAEFGALEIGIRPV</sequence>
<comment type="caution">
    <text evidence="2">The sequence shown here is derived from an EMBL/GenBank/DDBJ whole genome shotgun (WGS) entry which is preliminary data.</text>
</comment>
<organism evidence="2 3">
    <name type="scientific">Candidatus Uhrbacteria bacterium CG_4_10_14_0_8_um_filter_58_22</name>
    <dbReference type="NCBI Taxonomy" id="1975029"/>
    <lineage>
        <taxon>Bacteria</taxon>
        <taxon>Candidatus Uhriibacteriota</taxon>
    </lineage>
</organism>
<evidence type="ECO:0000259" key="1">
    <source>
        <dbReference type="SMART" id="SM01022"/>
    </source>
</evidence>
<dbReference type="AlphaFoldDB" id="A0A2M7Q908"/>
<gene>
    <name evidence="2" type="ORF">COY93_04250</name>
</gene>
<dbReference type="SMART" id="SM01022">
    <property type="entry name" value="ASCH"/>
    <property type="match status" value="1"/>
</dbReference>
<dbReference type="InterPro" id="IPR015947">
    <property type="entry name" value="PUA-like_sf"/>
</dbReference>
<protein>
    <recommendedName>
        <fullName evidence="1">ASCH domain-containing protein</fullName>
    </recommendedName>
</protein>
<dbReference type="Proteomes" id="UP000230973">
    <property type="component" value="Unassembled WGS sequence"/>
</dbReference>
<dbReference type="Pfam" id="PF04266">
    <property type="entry name" value="ASCH"/>
    <property type="match status" value="1"/>
</dbReference>
<dbReference type="EMBL" id="PFLC01000056">
    <property type="protein sequence ID" value="PIY61986.1"/>
    <property type="molecule type" value="Genomic_DNA"/>
</dbReference>
<evidence type="ECO:0000313" key="2">
    <source>
        <dbReference type="EMBL" id="PIY61986.1"/>
    </source>
</evidence>
<feature type="domain" description="ASCH" evidence="1">
    <location>
        <begin position="1"/>
        <end position="106"/>
    </location>
</feature>
<dbReference type="SUPFAM" id="SSF88697">
    <property type="entry name" value="PUA domain-like"/>
    <property type="match status" value="1"/>
</dbReference>
<reference evidence="3" key="1">
    <citation type="submission" date="2017-09" db="EMBL/GenBank/DDBJ databases">
        <title>Depth-based differentiation of microbial function through sediment-hosted aquifers and enrichment of novel symbionts in the deep terrestrial subsurface.</title>
        <authorList>
            <person name="Probst A.J."/>
            <person name="Ladd B."/>
            <person name="Jarett J.K."/>
            <person name="Geller-Mcgrath D.E."/>
            <person name="Sieber C.M.K."/>
            <person name="Emerson J.B."/>
            <person name="Anantharaman K."/>
            <person name="Thomas B.C."/>
            <person name="Malmstrom R."/>
            <person name="Stieglmeier M."/>
            <person name="Klingl A."/>
            <person name="Woyke T."/>
            <person name="Ryan C.M."/>
            <person name="Banfield J.F."/>
        </authorList>
    </citation>
    <scope>NUCLEOTIDE SEQUENCE [LARGE SCALE GENOMIC DNA]</scope>
</reference>